<dbReference type="PANTHER" id="PTHR15668:SF4">
    <property type="entry name" value="COILED-COIL DOMAIN-CONTAINING PROTEIN 22"/>
    <property type="match status" value="1"/>
</dbReference>
<dbReference type="Proteomes" id="UP000288216">
    <property type="component" value="Unassembled WGS sequence"/>
</dbReference>
<dbReference type="AlphaFoldDB" id="A0A401QCZ1"/>
<reference evidence="2 3" key="1">
    <citation type="journal article" date="2018" name="Nat. Ecol. Evol.">
        <title>Shark genomes provide insights into elasmobranch evolution and the origin of vertebrates.</title>
        <authorList>
            <person name="Hara Y"/>
            <person name="Yamaguchi K"/>
            <person name="Onimaru K"/>
            <person name="Kadota M"/>
            <person name="Koyanagi M"/>
            <person name="Keeley SD"/>
            <person name="Tatsumi K"/>
            <person name="Tanaka K"/>
            <person name="Motone F"/>
            <person name="Kageyama Y"/>
            <person name="Nozu R"/>
            <person name="Adachi N"/>
            <person name="Nishimura O"/>
            <person name="Nakagawa R"/>
            <person name="Tanegashima C"/>
            <person name="Kiyatake I"/>
            <person name="Matsumoto R"/>
            <person name="Murakumo K"/>
            <person name="Nishida K"/>
            <person name="Terakita A"/>
            <person name="Kuratani S"/>
            <person name="Sato K"/>
            <person name="Hyodo S Kuraku.S."/>
        </authorList>
    </citation>
    <scope>NUCLEOTIDE SEQUENCE [LARGE SCALE GENOMIC DNA]</scope>
</reference>
<dbReference type="PANTHER" id="PTHR15668">
    <property type="entry name" value="JM1 PROTEIN"/>
    <property type="match status" value="1"/>
</dbReference>
<protein>
    <recommendedName>
        <fullName evidence="1">CCDC22 N-terminal domain-containing protein</fullName>
    </recommendedName>
</protein>
<dbReference type="EMBL" id="BFAA01038482">
    <property type="protein sequence ID" value="GCB83268.1"/>
    <property type="molecule type" value="Genomic_DNA"/>
</dbReference>
<sequence length="60" mass="6831">MSARFRIGMSLAQACQDLGYQGDIGYQTFLYSNEPEIRRLLMFLVEKLPRDSVDSVNQSA</sequence>
<accession>A0A401QCZ1</accession>
<keyword evidence="3" id="KW-1185">Reference proteome</keyword>
<evidence type="ECO:0000313" key="2">
    <source>
        <dbReference type="EMBL" id="GCB83268.1"/>
    </source>
</evidence>
<dbReference type="Pfam" id="PF21674">
    <property type="entry name" value="CCDC22_N"/>
    <property type="match status" value="1"/>
</dbReference>
<feature type="non-terminal residue" evidence="2">
    <location>
        <position position="60"/>
    </location>
</feature>
<dbReference type="GO" id="GO:2000060">
    <property type="term" value="P:positive regulation of ubiquitin-dependent protein catabolic process"/>
    <property type="evidence" value="ECO:0007669"/>
    <property type="project" value="TreeGrafter"/>
</dbReference>
<evidence type="ECO:0000313" key="3">
    <source>
        <dbReference type="Proteomes" id="UP000288216"/>
    </source>
</evidence>
<dbReference type="OrthoDB" id="10266736at2759"/>
<proteinExistence type="predicted"/>
<dbReference type="STRING" id="75743.A0A401QCZ1"/>
<feature type="domain" description="CCDC22 N-terminal" evidence="1">
    <location>
        <begin position="1"/>
        <end position="49"/>
    </location>
</feature>
<organism evidence="2 3">
    <name type="scientific">Scyliorhinus torazame</name>
    <name type="common">Cloudy catshark</name>
    <name type="synonym">Catulus torazame</name>
    <dbReference type="NCBI Taxonomy" id="75743"/>
    <lineage>
        <taxon>Eukaryota</taxon>
        <taxon>Metazoa</taxon>
        <taxon>Chordata</taxon>
        <taxon>Craniata</taxon>
        <taxon>Vertebrata</taxon>
        <taxon>Chondrichthyes</taxon>
        <taxon>Elasmobranchii</taxon>
        <taxon>Galeomorphii</taxon>
        <taxon>Galeoidea</taxon>
        <taxon>Carcharhiniformes</taxon>
        <taxon>Scyliorhinidae</taxon>
        <taxon>Scyliorhinus</taxon>
    </lineage>
</organism>
<dbReference type="InterPro" id="IPR008530">
    <property type="entry name" value="CCDC22"/>
</dbReference>
<name>A0A401QCZ1_SCYTO</name>
<dbReference type="InterPro" id="IPR048349">
    <property type="entry name" value="CCDC22_N"/>
</dbReference>
<dbReference type="GO" id="GO:0097602">
    <property type="term" value="F:cullin family protein binding"/>
    <property type="evidence" value="ECO:0007669"/>
    <property type="project" value="TreeGrafter"/>
</dbReference>
<comment type="caution">
    <text evidence="2">The sequence shown here is derived from an EMBL/GenBank/DDBJ whole genome shotgun (WGS) entry which is preliminary data.</text>
</comment>
<evidence type="ECO:0000259" key="1">
    <source>
        <dbReference type="Pfam" id="PF21674"/>
    </source>
</evidence>
<gene>
    <name evidence="2" type="ORF">scyTo_0024059</name>
</gene>